<dbReference type="PANTHER" id="PTHR46577:SF1">
    <property type="entry name" value="HTH-TYPE TRANSCRIPTIONAL REGULATORY PROTEIN GABR"/>
    <property type="match status" value="1"/>
</dbReference>
<gene>
    <name evidence="9" type="ORF">A8709_22120</name>
</gene>
<dbReference type="CDD" id="cd07377">
    <property type="entry name" value="WHTH_GntR"/>
    <property type="match status" value="1"/>
</dbReference>
<keyword evidence="10" id="KW-1185">Reference proteome</keyword>
<dbReference type="GO" id="GO:0030170">
    <property type="term" value="F:pyridoxal phosphate binding"/>
    <property type="evidence" value="ECO:0007669"/>
    <property type="project" value="InterPro"/>
</dbReference>
<keyword evidence="5" id="KW-0805">Transcription regulation</keyword>
<dbReference type="Gene3D" id="1.10.10.10">
    <property type="entry name" value="Winged helix-like DNA-binding domain superfamily/Winged helix DNA-binding domain"/>
    <property type="match status" value="1"/>
</dbReference>
<dbReference type="PANTHER" id="PTHR46577">
    <property type="entry name" value="HTH-TYPE TRANSCRIPTIONAL REGULATORY PROTEIN GABR"/>
    <property type="match status" value="1"/>
</dbReference>
<evidence type="ECO:0000313" key="10">
    <source>
        <dbReference type="Proteomes" id="UP000093309"/>
    </source>
</evidence>
<dbReference type="InterPro" id="IPR036388">
    <property type="entry name" value="WH-like_DNA-bd_sf"/>
</dbReference>
<dbReference type="SMART" id="SM00345">
    <property type="entry name" value="HTH_GNTR"/>
    <property type="match status" value="1"/>
</dbReference>
<dbReference type="GO" id="GO:0008483">
    <property type="term" value="F:transaminase activity"/>
    <property type="evidence" value="ECO:0007669"/>
    <property type="project" value="UniProtKB-KW"/>
</dbReference>
<dbReference type="InterPro" id="IPR036390">
    <property type="entry name" value="WH_DNA-bd_sf"/>
</dbReference>
<dbReference type="EMBL" id="LYPC01000026">
    <property type="protein sequence ID" value="OCT13018.1"/>
    <property type="molecule type" value="Genomic_DNA"/>
</dbReference>
<reference evidence="10" key="1">
    <citation type="submission" date="2016-05" db="EMBL/GenBank/DDBJ databases">
        <title>Paenibacillus oryzae. sp. nov., isolated from the rice root.</title>
        <authorList>
            <person name="Zhang J."/>
            <person name="Zhang X."/>
        </authorList>
    </citation>
    <scope>NUCLEOTIDE SEQUENCE [LARGE SCALE GENOMIC DNA]</scope>
    <source>
        <strain evidence="10">KCTC13222</strain>
    </source>
</reference>
<dbReference type="InterPro" id="IPR000524">
    <property type="entry name" value="Tscrpt_reg_HTH_GntR"/>
</dbReference>
<dbReference type="InterPro" id="IPR015421">
    <property type="entry name" value="PyrdxlP-dep_Trfase_major"/>
</dbReference>
<keyword evidence="6" id="KW-0238">DNA-binding</keyword>
<dbReference type="Pfam" id="PF00155">
    <property type="entry name" value="Aminotran_1_2"/>
    <property type="match status" value="1"/>
</dbReference>
<name>A0A1C0ZY56_9BACL</name>
<keyword evidence="3" id="KW-0808">Transferase</keyword>
<dbReference type="STRING" id="512399.A8709_22120"/>
<sequence>MYKYFLIVNAIEQQLEQGHIRAGQKLPSIRDLSHSFACTKSTVIRALTILESRHLIYSIPQSGYYAVQQRAGAIDASENRIFDFSSAAPDPDLFPYLDFKHCVDKAFDMYKNELFAYGTPQGLPSLLKLLSKHLANYQVFTKSDHIHVTSGVQQALSILSLMPFPNQKRGILIEQPSYHLFIQLIASYQIPVHGIARSVEGIDLDELEHLFRTEDIKFFYTMPRFHNPLGCSYSESTKKAIAKLAKRNDVYIVEDDYLADLEQDSKSDPIYAYDSSHVIYLKSYAKILFPGLRVGVAVLPPDLDDTFRTFKKVSDIDSPMLSQAALEIYIQSGMFERRQRKIRDAYSERLVHLHNSLTANSNGSFTVSTPLLSGVHTHIELPAHMPIPLLLERLRKKQVLIQNLAPYYLPGFDQMALLSLSITRVADERIDAGVQIIAHEIKHMIGQMKLGRNR</sequence>
<dbReference type="InterPro" id="IPR004839">
    <property type="entry name" value="Aminotransferase_I/II_large"/>
</dbReference>
<keyword evidence="4" id="KW-0663">Pyridoxal phosphate</keyword>
<proteinExistence type="inferred from homology"/>
<dbReference type="CDD" id="cd00609">
    <property type="entry name" value="AAT_like"/>
    <property type="match status" value="1"/>
</dbReference>
<accession>A0A1C0ZY56</accession>
<evidence type="ECO:0000256" key="5">
    <source>
        <dbReference type="ARBA" id="ARBA00023015"/>
    </source>
</evidence>
<evidence type="ECO:0000313" key="9">
    <source>
        <dbReference type="EMBL" id="OCT13018.1"/>
    </source>
</evidence>
<dbReference type="Pfam" id="PF00392">
    <property type="entry name" value="GntR"/>
    <property type="match status" value="1"/>
</dbReference>
<evidence type="ECO:0000256" key="4">
    <source>
        <dbReference type="ARBA" id="ARBA00022898"/>
    </source>
</evidence>
<dbReference type="Gene3D" id="3.40.640.10">
    <property type="entry name" value="Type I PLP-dependent aspartate aminotransferase-like (Major domain)"/>
    <property type="match status" value="1"/>
</dbReference>
<evidence type="ECO:0000259" key="8">
    <source>
        <dbReference type="PROSITE" id="PS50949"/>
    </source>
</evidence>
<comment type="similarity">
    <text evidence="2">In the C-terminal section; belongs to the class-I pyridoxal-phosphate-dependent aminotransferase family.</text>
</comment>
<dbReference type="InterPro" id="IPR015424">
    <property type="entry name" value="PyrdxlP-dep_Trfase"/>
</dbReference>
<feature type="domain" description="HTH gntR-type" evidence="8">
    <location>
        <begin position="1"/>
        <end position="69"/>
    </location>
</feature>
<evidence type="ECO:0000256" key="6">
    <source>
        <dbReference type="ARBA" id="ARBA00023125"/>
    </source>
</evidence>
<keyword evidence="3" id="KW-0032">Aminotransferase</keyword>
<evidence type="ECO:0000256" key="3">
    <source>
        <dbReference type="ARBA" id="ARBA00022576"/>
    </source>
</evidence>
<dbReference type="InterPro" id="IPR051446">
    <property type="entry name" value="HTH_trans_reg/aminotransferase"/>
</dbReference>
<organism evidence="9 10">
    <name type="scientific">Paenibacillus pectinilyticus</name>
    <dbReference type="NCBI Taxonomy" id="512399"/>
    <lineage>
        <taxon>Bacteria</taxon>
        <taxon>Bacillati</taxon>
        <taxon>Bacillota</taxon>
        <taxon>Bacilli</taxon>
        <taxon>Bacillales</taxon>
        <taxon>Paenibacillaceae</taxon>
        <taxon>Paenibacillus</taxon>
    </lineage>
</organism>
<dbReference type="OrthoDB" id="9802601at2"/>
<dbReference type="PROSITE" id="PS50949">
    <property type="entry name" value="HTH_GNTR"/>
    <property type="match status" value="1"/>
</dbReference>
<dbReference type="RefSeq" id="WP_065855110.1">
    <property type="nucleotide sequence ID" value="NZ_LYPC01000026.1"/>
</dbReference>
<protein>
    <submittedName>
        <fullName evidence="9">GntR family transcriptional regulator</fullName>
    </submittedName>
</protein>
<dbReference type="SUPFAM" id="SSF53383">
    <property type="entry name" value="PLP-dependent transferases"/>
    <property type="match status" value="1"/>
</dbReference>
<comment type="caution">
    <text evidence="9">The sequence shown here is derived from an EMBL/GenBank/DDBJ whole genome shotgun (WGS) entry which is preliminary data.</text>
</comment>
<evidence type="ECO:0000256" key="7">
    <source>
        <dbReference type="ARBA" id="ARBA00023163"/>
    </source>
</evidence>
<keyword evidence="7" id="KW-0804">Transcription</keyword>
<dbReference type="GO" id="GO:0003677">
    <property type="term" value="F:DNA binding"/>
    <property type="evidence" value="ECO:0007669"/>
    <property type="project" value="UniProtKB-KW"/>
</dbReference>
<evidence type="ECO:0000256" key="1">
    <source>
        <dbReference type="ARBA" id="ARBA00001933"/>
    </source>
</evidence>
<comment type="cofactor">
    <cofactor evidence="1">
        <name>pyridoxal 5'-phosphate</name>
        <dbReference type="ChEBI" id="CHEBI:597326"/>
    </cofactor>
</comment>
<dbReference type="GO" id="GO:0003700">
    <property type="term" value="F:DNA-binding transcription factor activity"/>
    <property type="evidence" value="ECO:0007669"/>
    <property type="project" value="InterPro"/>
</dbReference>
<dbReference type="SUPFAM" id="SSF46785">
    <property type="entry name" value="Winged helix' DNA-binding domain"/>
    <property type="match status" value="1"/>
</dbReference>
<dbReference type="AlphaFoldDB" id="A0A1C0ZY56"/>
<evidence type="ECO:0000256" key="2">
    <source>
        <dbReference type="ARBA" id="ARBA00005384"/>
    </source>
</evidence>
<dbReference type="Proteomes" id="UP000093309">
    <property type="component" value="Unassembled WGS sequence"/>
</dbReference>